<evidence type="ECO:0000256" key="4">
    <source>
        <dbReference type="ARBA" id="ARBA00012438"/>
    </source>
</evidence>
<dbReference type="Gene3D" id="3.30.450.20">
    <property type="entry name" value="PAS domain"/>
    <property type="match status" value="1"/>
</dbReference>
<keyword evidence="9 13" id="KW-1133">Transmembrane helix</keyword>
<dbReference type="InterPro" id="IPR005467">
    <property type="entry name" value="His_kinase_dom"/>
</dbReference>
<dbReference type="PROSITE" id="PS50110">
    <property type="entry name" value="RESPONSE_REGULATORY"/>
    <property type="match status" value="1"/>
</dbReference>
<reference evidence="16 17" key="1">
    <citation type="submission" date="2019-04" db="EMBL/GenBank/DDBJ databases">
        <title>Natronospirillum operosus gen. nov., sp. nov., a haloalkaliphilic satellite isolated from decaying biomass of laboratory culture of cyanobacterium Geitlerinema sp. and proposal of Natronospirillaceae fam. nov. and Saccharospirillaceae fam. nov.</title>
        <authorList>
            <person name="Kevbrin V."/>
            <person name="Boltyanskaya Y."/>
            <person name="Koziaeva V."/>
            <person name="Grouzdev D.S."/>
            <person name="Park M."/>
            <person name="Cho J."/>
        </authorList>
    </citation>
    <scope>NUCLEOTIDE SEQUENCE [LARGE SCALE GENOMIC DNA]</scope>
    <source>
        <strain evidence="16 17">G-116</strain>
    </source>
</reference>
<dbReference type="Pfam" id="PF00072">
    <property type="entry name" value="Response_reg"/>
    <property type="match status" value="1"/>
</dbReference>
<accession>A0A4Z0W3G7</accession>
<dbReference type="InterPro" id="IPR036890">
    <property type="entry name" value="HATPase_C_sf"/>
</dbReference>
<dbReference type="AlphaFoldDB" id="A0A4Z0W3G7"/>
<dbReference type="PROSITE" id="PS50109">
    <property type="entry name" value="HIS_KIN"/>
    <property type="match status" value="1"/>
</dbReference>
<feature type="transmembrane region" description="Helical" evidence="13">
    <location>
        <begin position="186"/>
        <end position="212"/>
    </location>
</feature>
<dbReference type="SMART" id="SM00387">
    <property type="entry name" value="HATPase_c"/>
    <property type="match status" value="1"/>
</dbReference>
<evidence type="ECO:0000313" key="16">
    <source>
        <dbReference type="EMBL" id="TGG91312.1"/>
    </source>
</evidence>
<evidence type="ECO:0000256" key="11">
    <source>
        <dbReference type="PROSITE-ProRule" id="PRU00169"/>
    </source>
</evidence>
<feature type="modified residue" description="4-aspartylphosphate" evidence="11">
    <location>
        <position position="1082"/>
    </location>
</feature>
<dbReference type="InterPro" id="IPR038377">
    <property type="entry name" value="Na/Glc_symporter_sf"/>
</dbReference>
<dbReference type="CDD" id="cd10322">
    <property type="entry name" value="SLC5sbd"/>
    <property type="match status" value="1"/>
</dbReference>
<evidence type="ECO:0000256" key="3">
    <source>
        <dbReference type="ARBA" id="ARBA00006434"/>
    </source>
</evidence>
<dbReference type="InterPro" id="IPR001734">
    <property type="entry name" value="Na/solute_symporter"/>
</dbReference>
<evidence type="ECO:0000256" key="5">
    <source>
        <dbReference type="ARBA" id="ARBA00022553"/>
    </source>
</evidence>
<dbReference type="PROSITE" id="PS50283">
    <property type="entry name" value="NA_SOLUT_SYMP_3"/>
    <property type="match status" value="1"/>
</dbReference>
<organism evidence="16 17">
    <name type="scientific">Natronospirillum operosum</name>
    <dbReference type="NCBI Taxonomy" id="2759953"/>
    <lineage>
        <taxon>Bacteria</taxon>
        <taxon>Pseudomonadati</taxon>
        <taxon>Pseudomonadota</taxon>
        <taxon>Gammaproteobacteria</taxon>
        <taxon>Oceanospirillales</taxon>
        <taxon>Natronospirillaceae</taxon>
        <taxon>Natronospirillum</taxon>
    </lineage>
</organism>
<keyword evidence="8" id="KW-0418">Kinase</keyword>
<dbReference type="InterPro" id="IPR003594">
    <property type="entry name" value="HATPase_dom"/>
</dbReference>
<dbReference type="Pfam" id="PF02518">
    <property type="entry name" value="HATPase_c"/>
    <property type="match status" value="1"/>
</dbReference>
<dbReference type="EMBL" id="SRMF01000009">
    <property type="protein sequence ID" value="TGG91312.1"/>
    <property type="molecule type" value="Genomic_DNA"/>
</dbReference>
<dbReference type="CDD" id="cd00156">
    <property type="entry name" value="REC"/>
    <property type="match status" value="1"/>
</dbReference>
<evidence type="ECO:0000256" key="9">
    <source>
        <dbReference type="ARBA" id="ARBA00022989"/>
    </source>
</evidence>
<dbReference type="GO" id="GO:0022857">
    <property type="term" value="F:transmembrane transporter activity"/>
    <property type="evidence" value="ECO:0007669"/>
    <property type="project" value="InterPro"/>
</dbReference>
<evidence type="ECO:0000256" key="7">
    <source>
        <dbReference type="ARBA" id="ARBA00022692"/>
    </source>
</evidence>
<dbReference type="GO" id="GO:0000155">
    <property type="term" value="F:phosphorelay sensor kinase activity"/>
    <property type="evidence" value="ECO:0007669"/>
    <property type="project" value="InterPro"/>
</dbReference>
<protein>
    <recommendedName>
        <fullName evidence="4">histidine kinase</fullName>
        <ecNumber evidence="4">2.7.13.3</ecNumber>
    </recommendedName>
</protein>
<proteinExistence type="inferred from homology"/>
<dbReference type="PANTHER" id="PTHR43047">
    <property type="entry name" value="TWO-COMPONENT HISTIDINE PROTEIN KINASE"/>
    <property type="match status" value="1"/>
</dbReference>
<dbReference type="InterPro" id="IPR001789">
    <property type="entry name" value="Sig_transdc_resp-reg_receiver"/>
</dbReference>
<dbReference type="PRINTS" id="PR00344">
    <property type="entry name" value="BCTRLSENSOR"/>
</dbReference>
<dbReference type="SMART" id="SM00388">
    <property type="entry name" value="HisKA"/>
    <property type="match status" value="1"/>
</dbReference>
<evidence type="ECO:0000259" key="14">
    <source>
        <dbReference type="PROSITE" id="PS50109"/>
    </source>
</evidence>
<sequence length="1157" mass="128231">MTILLILAALAYIALLFAVASWGDRSGSTGQRWSHHSWVYGLSIAIYCTSWTYYGAVGNAATTGWTFLPILLGPILLFLFGQRLLVKLVTVSKEQNINSIADFIASRYGKRQGLALTVTTLAAAAIIPYVALQLKAVAVSFSAASGNPMLGSEYSLMELLVAFLMAIFAMLFGTRRVDVTQYRSGMMLAVAFESTVKLFALLLAAAFAWVMLGQSDPQSMIEQIRQFDLNPGWAWSTWSSSIFLIQLFMAAGAILCLPRQFHVMVVENGTVDHLKTARWLFPLYLGLTSLAIMVLAVGSEMLLPDFQDRSMTALQLPLQQGQYWLMLLVYIGGISAATAMVIVATVTLSTMISNDVVMPMLLQGRTNPLPRAHRFHRRLLRIRRGAILCILLLAWLCYHFLTAQMDLVSIGLLAFSLVLQLLPPMLGGLYWMRGHARGVYWGLSLGTATWALVVLWPLILEPGVQADQIITQGTVISVAVNIIAYIIGSLQATHALTDRIQATAFVQPTAQLPQQSDTDHHRLRNEDLQLLLVTFLGRERAQQLIESFEQSEHIKLRRTERAGPAFIDFVEKSIAGVLGAATARSLIRAALSDEQLNLEQVVNFFDDTTQALQTQQSILFSSLENLDQGISVVDADLRLAAWNRRYLEMFPYPEGLVQPGRHISELIRYNAERGECGVGEVEDLVNRRLHYMEAGSPHRFIRRRSDGRVIEMVGNPLPNGGFVTSFTDVTEHIETQQALKDANIDLQQRIRTRTDEVKEINRELSEEIERRRQTEIELQQAKAEAEAANASKTRFLALASHDILQPLNAARLYLSALDTEQLDDKNRQLTEKLDSALDSTENLMSTLLSIAKMEQGAMMPQRKSVRLNDILEPLVAEYSLLSERQGLGFRAHLLDDAVVDTDATYLRRIVQNFVSNAVKYTEKGGVLLGVRRRPHDNAVLISVWDTGPGISPAQQERVFDAFIRLHQSGVSGVGLGLAVAQRMSEQLDTPITLSSNEGRGSCFTVRVPLGNAAETERRAVPSNTHDALDSLTIVCVDDEAENLSALSALLGKWACQVECFLSADDALNWARDHEAPNLLLLDYQLGADMDGLQLGQALREHWQHNIPAALVTAMRDPELKATARAQKVEVLSKPVKPGSLRALLRHAAMQTPREPST</sequence>
<dbReference type="Gene3D" id="3.30.565.10">
    <property type="entry name" value="Histidine kinase-like ATPase, C-terminal domain"/>
    <property type="match status" value="1"/>
</dbReference>
<dbReference type="Gene3D" id="1.20.1730.10">
    <property type="entry name" value="Sodium/glucose cotransporter"/>
    <property type="match status" value="1"/>
</dbReference>
<dbReference type="InterPro" id="IPR036097">
    <property type="entry name" value="HisK_dim/P_sf"/>
</dbReference>
<comment type="caution">
    <text evidence="16">The sequence shown here is derived from an EMBL/GenBank/DDBJ whole genome shotgun (WGS) entry which is preliminary data.</text>
</comment>
<comment type="similarity">
    <text evidence="3">Belongs to the sodium:solute symporter (SSF) (TC 2.A.21) family.</text>
</comment>
<gene>
    <name evidence="16" type="ORF">E4656_16460</name>
</gene>
<keyword evidence="10 13" id="KW-0472">Membrane</keyword>
<evidence type="ECO:0000256" key="6">
    <source>
        <dbReference type="ARBA" id="ARBA00022679"/>
    </source>
</evidence>
<feature type="domain" description="Response regulatory" evidence="15">
    <location>
        <begin position="1032"/>
        <end position="1148"/>
    </location>
</feature>
<dbReference type="GO" id="GO:0005886">
    <property type="term" value="C:plasma membrane"/>
    <property type="evidence" value="ECO:0007669"/>
    <property type="project" value="TreeGrafter"/>
</dbReference>
<dbReference type="InterPro" id="IPR003661">
    <property type="entry name" value="HisK_dim/P_dom"/>
</dbReference>
<feature type="domain" description="Histidine kinase" evidence="14">
    <location>
        <begin position="798"/>
        <end position="1011"/>
    </location>
</feature>
<comment type="subcellular location">
    <subcellularLocation>
        <location evidence="2">Membrane</location>
        <topology evidence="2">Multi-pass membrane protein</topology>
    </subcellularLocation>
</comment>
<keyword evidence="7 13" id="KW-0812">Transmembrane</keyword>
<keyword evidence="12" id="KW-0175">Coiled coil</keyword>
<dbReference type="SMART" id="SM00448">
    <property type="entry name" value="REC"/>
    <property type="match status" value="1"/>
</dbReference>
<evidence type="ECO:0000256" key="2">
    <source>
        <dbReference type="ARBA" id="ARBA00004141"/>
    </source>
</evidence>
<keyword evidence="5 11" id="KW-0597">Phosphoprotein</keyword>
<feature type="coiled-coil region" evidence="12">
    <location>
        <begin position="743"/>
        <end position="791"/>
    </location>
</feature>
<dbReference type="InterPro" id="IPR004358">
    <property type="entry name" value="Sig_transdc_His_kin-like_C"/>
</dbReference>
<feature type="transmembrane region" description="Helical" evidence="13">
    <location>
        <begin position="279"/>
        <end position="303"/>
    </location>
</feature>
<dbReference type="InterPro" id="IPR035965">
    <property type="entry name" value="PAS-like_dom_sf"/>
</dbReference>
<dbReference type="Pfam" id="PF12860">
    <property type="entry name" value="PAS_7"/>
    <property type="match status" value="1"/>
</dbReference>
<dbReference type="Gene3D" id="3.40.50.2300">
    <property type="match status" value="1"/>
</dbReference>
<dbReference type="PANTHER" id="PTHR43047:SF9">
    <property type="entry name" value="HISTIDINE KINASE"/>
    <property type="match status" value="1"/>
</dbReference>
<evidence type="ECO:0000256" key="1">
    <source>
        <dbReference type="ARBA" id="ARBA00000085"/>
    </source>
</evidence>
<feature type="transmembrane region" description="Helical" evidence="13">
    <location>
        <begin position="407"/>
        <end position="432"/>
    </location>
</feature>
<evidence type="ECO:0000313" key="17">
    <source>
        <dbReference type="Proteomes" id="UP000297475"/>
    </source>
</evidence>
<dbReference type="Gene3D" id="1.10.287.130">
    <property type="match status" value="1"/>
</dbReference>
<keyword evidence="17" id="KW-1185">Reference proteome</keyword>
<keyword evidence="6" id="KW-0808">Transferase</keyword>
<dbReference type="SUPFAM" id="SSF52172">
    <property type="entry name" value="CheY-like"/>
    <property type="match status" value="1"/>
</dbReference>
<feature type="transmembrane region" description="Helical" evidence="13">
    <location>
        <begin position="114"/>
        <end position="134"/>
    </location>
</feature>
<name>A0A4Z0W3G7_9GAMM</name>
<dbReference type="Proteomes" id="UP000297475">
    <property type="component" value="Unassembled WGS sequence"/>
</dbReference>
<feature type="transmembrane region" description="Helical" evidence="13">
    <location>
        <begin position="232"/>
        <end position="258"/>
    </location>
</feature>
<dbReference type="SUPFAM" id="SSF47384">
    <property type="entry name" value="Homodimeric domain of signal transducing histidine kinase"/>
    <property type="match status" value="1"/>
</dbReference>
<feature type="transmembrane region" description="Helical" evidence="13">
    <location>
        <begin position="439"/>
        <end position="459"/>
    </location>
</feature>
<dbReference type="SUPFAM" id="SSF55785">
    <property type="entry name" value="PYP-like sensor domain (PAS domain)"/>
    <property type="match status" value="1"/>
</dbReference>
<comment type="catalytic activity">
    <reaction evidence="1">
        <text>ATP + protein L-histidine = ADP + protein N-phospho-L-histidine.</text>
        <dbReference type="EC" id="2.7.13.3"/>
    </reaction>
</comment>
<feature type="transmembrane region" description="Helical" evidence="13">
    <location>
        <begin position="382"/>
        <end position="401"/>
    </location>
</feature>
<evidence type="ECO:0000256" key="8">
    <source>
        <dbReference type="ARBA" id="ARBA00022777"/>
    </source>
</evidence>
<dbReference type="CDD" id="cd00082">
    <property type="entry name" value="HisKA"/>
    <property type="match status" value="1"/>
</dbReference>
<evidence type="ECO:0000256" key="12">
    <source>
        <dbReference type="SAM" id="Coils"/>
    </source>
</evidence>
<dbReference type="RefSeq" id="WP_135484405.1">
    <property type="nucleotide sequence ID" value="NZ_SRMF01000009.1"/>
</dbReference>
<feature type="transmembrane region" description="Helical" evidence="13">
    <location>
        <begin position="323"/>
        <end position="348"/>
    </location>
</feature>
<feature type="transmembrane region" description="Helical" evidence="13">
    <location>
        <begin position="67"/>
        <end position="86"/>
    </location>
</feature>
<evidence type="ECO:0000256" key="13">
    <source>
        <dbReference type="SAM" id="Phobius"/>
    </source>
</evidence>
<dbReference type="GO" id="GO:0009927">
    <property type="term" value="F:histidine phosphotransfer kinase activity"/>
    <property type="evidence" value="ECO:0007669"/>
    <property type="project" value="TreeGrafter"/>
</dbReference>
<evidence type="ECO:0000256" key="10">
    <source>
        <dbReference type="ARBA" id="ARBA00023136"/>
    </source>
</evidence>
<feature type="transmembrane region" description="Helical" evidence="13">
    <location>
        <begin position="154"/>
        <end position="174"/>
    </location>
</feature>
<dbReference type="OrthoDB" id="9764438at2"/>
<dbReference type="Pfam" id="PF00512">
    <property type="entry name" value="HisKA"/>
    <property type="match status" value="1"/>
</dbReference>
<dbReference type="InterPro" id="IPR011006">
    <property type="entry name" value="CheY-like_superfamily"/>
</dbReference>
<evidence type="ECO:0000259" key="15">
    <source>
        <dbReference type="PROSITE" id="PS50110"/>
    </source>
</evidence>
<dbReference type="EC" id="2.7.13.3" evidence="4"/>
<dbReference type="SUPFAM" id="SSF55874">
    <property type="entry name" value="ATPase domain of HSP90 chaperone/DNA topoisomerase II/histidine kinase"/>
    <property type="match status" value="1"/>
</dbReference>